<keyword evidence="2" id="KW-0812">Transmembrane</keyword>
<dbReference type="InterPro" id="IPR045339">
    <property type="entry name" value="DUF6534"/>
</dbReference>
<gene>
    <name evidence="4" type="ORF">CPB83DRAFT_887038</name>
</gene>
<accession>A0A9P6E6A3</accession>
<evidence type="ECO:0000256" key="2">
    <source>
        <dbReference type="SAM" id="Phobius"/>
    </source>
</evidence>
<feature type="transmembrane region" description="Helical" evidence="2">
    <location>
        <begin position="228"/>
        <end position="246"/>
    </location>
</feature>
<feature type="transmembrane region" description="Helical" evidence="2">
    <location>
        <begin position="159"/>
        <end position="181"/>
    </location>
</feature>
<keyword evidence="2" id="KW-1133">Transmembrane helix</keyword>
<dbReference type="Proteomes" id="UP000807306">
    <property type="component" value="Unassembled WGS sequence"/>
</dbReference>
<keyword evidence="5" id="KW-1185">Reference proteome</keyword>
<evidence type="ECO:0000259" key="3">
    <source>
        <dbReference type="Pfam" id="PF20152"/>
    </source>
</evidence>
<feature type="transmembrane region" description="Helical" evidence="2">
    <location>
        <begin position="202"/>
        <end position="222"/>
    </location>
</feature>
<name>A0A9P6E6A3_9AGAR</name>
<dbReference type="AlphaFoldDB" id="A0A9P6E6A3"/>
<dbReference type="Pfam" id="PF20152">
    <property type="entry name" value="DUF6534"/>
    <property type="match status" value="1"/>
</dbReference>
<feature type="region of interest" description="Disordered" evidence="1">
    <location>
        <begin position="312"/>
        <end position="372"/>
    </location>
</feature>
<evidence type="ECO:0000256" key="1">
    <source>
        <dbReference type="SAM" id="MobiDB-lite"/>
    </source>
</evidence>
<dbReference type="PANTHER" id="PTHR40465">
    <property type="entry name" value="CHROMOSOME 1, WHOLE GENOME SHOTGUN SEQUENCE"/>
    <property type="match status" value="1"/>
</dbReference>
<dbReference type="PANTHER" id="PTHR40465:SF1">
    <property type="entry name" value="DUF6534 DOMAIN-CONTAINING PROTEIN"/>
    <property type="match status" value="1"/>
</dbReference>
<keyword evidence="2" id="KW-0472">Membrane</keyword>
<feature type="domain" description="DUF6534" evidence="3">
    <location>
        <begin position="166"/>
        <end position="248"/>
    </location>
</feature>
<protein>
    <recommendedName>
        <fullName evidence="3">DUF6534 domain-containing protein</fullName>
    </recommendedName>
</protein>
<proteinExistence type="predicted"/>
<dbReference type="OrthoDB" id="2536347at2759"/>
<feature type="transmembrane region" description="Helical" evidence="2">
    <location>
        <begin position="6"/>
        <end position="32"/>
    </location>
</feature>
<organism evidence="4 5">
    <name type="scientific">Crepidotus variabilis</name>
    <dbReference type="NCBI Taxonomy" id="179855"/>
    <lineage>
        <taxon>Eukaryota</taxon>
        <taxon>Fungi</taxon>
        <taxon>Dikarya</taxon>
        <taxon>Basidiomycota</taxon>
        <taxon>Agaricomycotina</taxon>
        <taxon>Agaricomycetes</taxon>
        <taxon>Agaricomycetidae</taxon>
        <taxon>Agaricales</taxon>
        <taxon>Agaricineae</taxon>
        <taxon>Crepidotaceae</taxon>
        <taxon>Crepidotus</taxon>
    </lineage>
</organism>
<feature type="transmembrane region" description="Helical" evidence="2">
    <location>
        <begin position="44"/>
        <end position="62"/>
    </location>
</feature>
<sequence length="372" mass="41214">MEPNGVIGAFVIALMFDWGFLGILLVQIYLYYLTPEAETPRPMWSKVLVYTVLVLELAQVATTSADIYQRLSVKPGDLQNVQLLWLTIPIFGGLTGGIGQFFFAYRIWTMCNRIGDSIIPPLIIITLGTLSVVGAFVSAGKFKSKDVIEEVFLLKPSVGIWNGFGAVCDIVIALSMPYYLMRTSRAETSRAIHGTIVSVVQLVVETGMFTAAIAVLHVILYFIASPTFLVPGIIISKIYANTMLVLQNNQIKIVNRRVEERSENDEAGDEPKRPIFVQNEQLESNARDTGSPLIGVGKKRLLYRMNRSEDPPEVHGLYPSYGTSSARSDVLDTESELGLPSTPSPARLHDIYHQRGSSHDYPMSNVSETSRH</sequence>
<comment type="caution">
    <text evidence="4">The sequence shown here is derived from an EMBL/GenBank/DDBJ whole genome shotgun (WGS) entry which is preliminary data.</text>
</comment>
<dbReference type="EMBL" id="MU157921">
    <property type="protein sequence ID" value="KAF9523275.1"/>
    <property type="molecule type" value="Genomic_DNA"/>
</dbReference>
<evidence type="ECO:0000313" key="5">
    <source>
        <dbReference type="Proteomes" id="UP000807306"/>
    </source>
</evidence>
<feature type="transmembrane region" description="Helical" evidence="2">
    <location>
        <begin position="82"/>
        <end position="105"/>
    </location>
</feature>
<reference evidence="4" key="1">
    <citation type="submission" date="2020-11" db="EMBL/GenBank/DDBJ databases">
        <authorList>
            <consortium name="DOE Joint Genome Institute"/>
            <person name="Ahrendt S."/>
            <person name="Riley R."/>
            <person name="Andreopoulos W."/>
            <person name="Labutti K."/>
            <person name="Pangilinan J."/>
            <person name="Ruiz-Duenas F.J."/>
            <person name="Barrasa J.M."/>
            <person name="Sanchez-Garcia M."/>
            <person name="Camarero S."/>
            <person name="Miyauchi S."/>
            <person name="Serrano A."/>
            <person name="Linde D."/>
            <person name="Babiker R."/>
            <person name="Drula E."/>
            <person name="Ayuso-Fernandez I."/>
            <person name="Pacheco R."/>
            <person name="Padilla G."/>
            <person name="Ferreira P."/>
            <person name="Barriuso J."/>
            <person name="Kellner H."/>
            <person name="Castanera R."/>
            <person name="Alfaro M."/>
            <person name="Ramirez L."/>
            <person name="Pisabarro A.G."/>
            <person name="Kuo A."/>
            <person name="Tritt A."/>
            <person name="Lipzen A."/>
            <person name="He G."/>
            <person name="Yan M."/>
            <person name="Ng V."/>
            <person name="Cullen D."/>
            <person name="Martin F."/>
            <person name="Rosso M.-N."/>
            <person name="Henrissat B."/>
            <person name="Hibbett D."/>
            <person name="Martinez A.T."/>
            <person name="Grigoriev I.V."/>
        </authorList>
    </citation>
    <scope>NUCLEOTIDE SEQUENCE</scope>
    <source>
        <strain evidence="4">CBS 506.95</strain>
    </source>
</reference>
<feature type="transmembrane region" description="Helical" evidence="2">
    <location>
        <begin position="117"/>
        <end position="139"/>
    </location>
</feature>
<evidence type="ECO:0000313" key="4">
    <source>
        <dbReference type="EMBL" id="KAF9523275.1"/>
    </source>
</evidence>